<feature type="region of interest" description="Lon-protease-like" evidence="11">
    <location>
        <begin position="355"/>
        <end position="464"/>
    </location>
</feature>
<keyword evidence="1 11" id="KW-0479">Metal-binding</keyword>
<dbReference type="Pfam" id="PF13481">
    <property type="entry name" value="AAA_25"/>
    <property type="match status" value="1"/>
</dbReference>
<reference evidence="15 16" key="1">
    <citation type="submission" date="2017-03" db="EMBL/GenBank/DDBJ databases">
        <title>The genome sequence of Candidatus Rickettsiella viridis.</title>
        <authorList>
            <person name="Nikoh N."/>
            <person name="Tsuchida T."/>
            <person name="Yamaguchi K."/>
            <person name="Maeda T."/>
            <person name="Shigenobu S."/>
            <person name="Fukatsu T."/>
        </authorList>
    </citation>
    <scope>NUCLEOTIDE SEQUENCE [LARGE SCALE GENOMIC DNA]</scope>
    <source>
        <strain evidence="15 16">Ap-RA04</strain>
    </source>
</reference>
<dbReference type="SMART" id="SM00382">
    <property type="entry name" value="AAA"/>
    <property type="match status" value="1"/>
</dbReference>
<sequence length="464" mass="50469">MSKSKRVYSCQSCGGQFLQWSGQCGECQAWNSLLEETRITTSPANVSPRLSGYTATNDQKIRSLDSIQLDEVKRFSSTIKELDRVLGGGIVPGSVILMGGDPGIGKSTLLLQSLCQLSQQQAVLYITGEESLQQVALRARRLDLPQEKLRLLTETRIESILAHALKEKPQVLVVDSIQTMYTELLQSSPGSVGQVRESAMQLTRLAKQAGIALFLVGHVTKDGVLAGPRVLEHMVDTVLYFEGETDSRHRLIRSVKNRFGAVNELGVFVMTEKGLREVNNPSAMLLSRSDDCVPGSLVTATWQGSRPLLVEVQALVDTSHLGNPRRVTVGLDNNRLAMLLAVLHRHAGVATYDQDVFINVVGGVRLLETSADLPILLAALSSLRNKAIPHDWIAFGEVGLSGEIRPVPNGQERLRDAAKHGFKSAIVPKANISKQTIAGMTIFPVSQLSEAIEIAKQATEVLSV</sequence>
<organism evidence="15 16">
    <name type="scientific">Candidatus Rickettsiella viridis</name>
    <dbReference type="NCBI Taxonomy" id="676208"/>
    <lineage>
        <taxon>Bacteria</taxon>
        <taxon>Pseudomonadati</taxon>
        <taxon>Pseudomonadota</taxon>
        <taxon>Gammaproteobacteria</taxon>
        <taxon>Legionellales</taxon>
        <taxon>Coxiellaceae</taxon>
        <taxon>Rickettsiella</taxon>
    </lineage>
</organism>
<dbReference type="InterPro" id="IPR041166">
    <property type="entry name" value="Rubredoxin_2"/>
</dbReference>
<keyword evidence="4 13" id="KW-0863">Zinc-finger</keyword>
<dbReference type="NCBIfam" id="TIGR00416">
    <property type="entry name" value="sms"/>
    <property type="match status" value="1"/>
</dbReference>
<dbReference type="InterPro" id="IPR020588">
    <property type="entry name" value="RecA_ATP-bd"/>
</dbReference>
<evidence type="ECO:0000256" key="12">
    <source>
        <dbReference type="NCBIfam" id="TIGR00416"/>
    </source>
</evidence>
<evidence type="ECO:0000256" key="4">
    <source>
        <dbReference type="ARBA" id="ARBA00022771"/>
    </source>
</evidence>
<evidence type="ECO:0000256" key="11">
    <source>
        <dbReference type="HAMAP-Rule" id="MF_01498"/>
    </source>
</evidence>
<dbReference type="Gene3D" id="3.40.50.300">
    <property type="entry name" value="P-loop containing nucleotide triphosphate hydrolases"/>
    <property type="match status" value="1"/>
</dbReference>
<evidence type="ECO:0000256" key="1">
    <source>
        <dbReference type="ARBA" id="ARBA00022723"/>
    </source>
</evidence>
<evidence type="ECO:0000259" key="14">
    <source>
        <dbReference type="PROSITE" id="PS50162"/>
    </source>
</evidence>
<dbReference type="GO" id="GO:0016787">
    <property type="term" value="F:hydrolase activity"/>
    <property type="evidence" value="ECO:0007669"/>
    <property type="project" value="UniProtKB-KW"/>
</dbReference>
<dbReference type="Proteomes" id="UP000282483">
    <property type="component" value="Chromosome"/>
</dbReference>
<dbReference type="SUPFAM" id="SSF52540">
    <property type="entry name" value="P-loop containing nucleoside triphosphate hydrolases"/>
    <property type="match status" value="1"/>
</dbReference>
<evidence type="ECO:0000313" key="16">
    <source>
        <dbReference type="Proteomes" id="UP000282483"/>
    </source>
</evidence>
<comment type="function">
    <text evidence="11">Plays a role in repairing double-strand DNA breaks, probably involving stabilizing or processing branched DNA or blocked replication forks.</text>
</comment>
<comment type="domain">
    <text evidence="11">The middle region has homology to RecA with ATPase motifs including the RadA KNRFG motif, while the C-terminus is homologous to Lon protease.</text>
</comment>
<name>A0A2Z5UV87_9COXI</name>
<evidence type="ECO:0000256" key="8">
    <source>
        <dbReference type="ARBA" id="ARBA00023016"/>
    </source>
</evidence>
<dbReference type="Gene3D" id="3.30.230.10">
    <property type="match status" value="1"/>
</dbReference>
<feature type="binding site" evidence="11">
    <location>
        <begin position="100"/>
        <end position="107"/>
    </location>
    <ligand>
        <name>ATP</name>
        <dbReference type="ChEBI" id="CHEBI:30616"/>
    </ligand>
</feature>
<comment type="similarity">
    <text evidence="11 13">Belongs to the RecA family. RadA subfamily.</text>
</comment>
<keyword evidence="2 11" id="KW-0547">Nucleotide-binding</keyword>
<dbReference type="GO" id="GO:0000725">
    <property type="term" value="P:recombinational repair"/>
    <property type="evidence" value="ECO:0007669"/>
    <property type="project" value="UniProtKB-UniRule"/>
</dbReference>
<dbReference type="SUPFAM" id="SSF54211">
    <property type="entry name" value="Ribosomal protein S5 domain 2-like"/>
    <property type="match status" value="1"/>
</dbReference>
<keyword evidence="16" id="KW-1185">Reference proteome</keyword>
<proteinExistence type="inferred from homology"/>
<dbReference type="InterPro" id="IPR003593">
    <property type="entry name" value="AAA+_ATPase"/>
</dbReference>
<evidence type="ECO:0000256" key="13">
    <source>
        <dbReference type="RuleBase" id="RU003555"/>
    </source>
</evidence>
<keyword evidence="3 11" id="KW-0227">DNA damage</keyword>
<dbReference type="EMBL" id="AP018005">
    <property type="protein sequence ID" value="BBB14975.1"/>
    <property type="molecule type" value="Genomic_DNA"/>
</dbReference>
<dbReference type="InterPro" id="IPR027417">
    <property type="entry name" value="P-loop_NTPase"/>
</dbReference>
<dbReference type="PROSITE" id="PS50162">
    <property type="entry name" value="RECA_2"/>
    <property type="match status" value="1"/>
</dbReference>
<evidence type="ECO:0000256" key="6">
    <source>
        <dbReference type="ARBA" id="ARBA00022833"/>
    </source>
</evidence>
<evidence type="ECO:0000256" key="5">
    <source>
        <dbReference type="ARBA" id="ARBA00022801"/>
    </source>
</evidence>
<dbReference type="GO" id="GO:0005524">
    <property type="term" value="F:ATP binding"/>
    <property type="evidence" value="ECO:0007669"/>
    <property type="project" value="UniProtKB-UniRule"/>
</dbReference>
<keyword evidence="6 13" id="KW-0862">Zinc</keyword>
<keyword evidence="8 11" id="KW-0346">Stress response</keyword>
<evidence type="ECO:0000256" key="3">
    <source>
        <dbReference type="ARBA" id="ARBA00022763"/>
    </source>
</evidence>
<keyword evidence="7 11" id="KW-0067">ATP-binding</keyword>
<feature type="domain" description="RecA family profile 1" evidence="14">
    <location>
        <begin position="71"/>
        <end position="219"/>
    </location>
</feature>
<feature type="short sequence motif" description="RadA KNRFG motif" evidence="11">
    <location>
        <begin position="256"/>
        <end position="260"/>
    </location>
</feature>
<evidence type="ECO:0000313" key="15">
    <source>
        <dbReference type="EMBL" id="BBB14975.1"/>
    </source>
</evidence>
<dbReference type="Pfam" id="PF13541">
    <property type="entry name" value="ChlI"/>
    <property type="match status" value="1"/>
</dbReference>
<dbReference type="GO" id="GO:0005829">
    <property type="term" value="C:cytosol"/>
    <property type="evidence" value="ECO:0007669"/>
    <property type="project" value="TreeGrafter"/>
</dbReference>
<comment type="function">
    <text evidence="13">DNA-dependent ATPase involved in processing of recombination intermediates, plays a role in repairing DNA breaks. Stimulates the branch migration of RecA-mediated strand transfer reactions, allowing the 3' invading strand to extend heteroduplex DNA faster. Binds ssDNA in the presence of ADP but not other nucleotides, has ATPase activity that is stimulated by ssDNA and various branched DNA structures, but inhibited by SSB. Does not have RecA's homology-searching function.</text>
</comment>
<dbReference type="GO" id="GO:0008270">
    <property type="term" value="F:zinc ion binding"/>
    <property type="evidence" value="ECO:0007669"/>
    <property type="project" value="UniProtKB-KW"/>
</dbReference>
<protein>
    <recommendedName>
        <fullName evidence="11 12">DNA repair protein RadA</fullName>
    </recommendedName>
</protein>
<dbReference type="OrthoDB" id="9803906at2"/>
<keyword evidence="9 11" id="KW-0238">DNA-binding</keyword>
<dbReference type="InterPro" id="IPR014721">
    <property type="entry name" value="Ribsml_uS5_D2-typ_fold_subgr"/>
</dbReference>
<evidence type="ECO:0000256" key="9">
    <source>
        <dbReference type="ARBA" id="ARBA00023125"/>
    </source>
</evidence>
<keyword evidence="5" id="KW-0378">Hydrolase</keyword>
<accession>A0A2Z5UV87</accession>
<dbReference type="PRINTS" id="PR01874">
    <property type="entry name" value="DNAREPAIRADA"/>
</dbReference>
<dbReference type="KEGG" id="rvi:RVIR1_04630"/>
<dbReference type="InterPro" id="IPR004504">
    <property type="entry name" value="DNA_repair_RadA"/>
</dbReference>
<dbReference type="PANTHER" id="PTHR32472:SF10">
    <property type="entry name" value="DNA REPAIR PROTEIN RADA-LIKE PROTEIN"/>
    <property type="match status" value="1"/>
</dbReference>
<dbReference type="AlphaFoldDB" id="A0A2Z5UV87"/>
<keyword evidence="10 11" id="KW-0234">DNA repair</keyword>
<dbReference type="FunFam" id="3.30.230.10:FF:000011">
    <property type="entry name" value="DNA repair protein RadA"/>
    <property type="match status" value="1"/>
</dbReference>
<dbReference type="GO" id="GO:0003684">
    <property type="term" value="F:damaged DNA binding"/>
    <property type="evidence" value="ECO:0007669"/>
    <property type="project" value="InterPro"/>
</dbReference>
<evidence type="ECO:0000256" key="10">
    <source>
        <dbReference type="ARBA" id="ARBA00023204"/>
    </source>
</evidence>
<dbReference type="InterPro" id="IPR020568">
    <property type="entry name" value="Ribosomal_Su5_D2-typ_SF"/>
</dbReference>
<dbReference type="CDD" id="cd01121">
    <property type="entry name" value="RadA_SMS_N"/>
    <property type="match status" value="1"/>
</dbReference>
<dbReference type="HAMAP" id="MF_01498">
    <property type="entry name" value="RadA_bact"/>
    <property type="match status" value="1"/>
</dbReference>
<evidence type="ECO:0000256" key="7">
    <source>
        <dbReference type="ARBA" id="ARBA00022840"/>
    </source>
</evidence>
<dbReference type="FunFam" id="3.40.50.300:FF:000050">
    <property type="entry name" value="DNA repair protein RadA"/>
    <property type="match status" value="1"/>
</dbReference>
<dbReference type="RefSeq" id="WP_126322477.1">
    <property type="nucleotide sequence ID" value="NZ_AP018005.1"/>
</dbReference>
<dbReference type="Pfam" id="PF18073">
    <property type="entry name" value="Zn_ribbon_LapB"/>
    <property type="match status" value="1"/>
</dbReference>
<evidence type="ECO:0000256" key="2">
    <source>
        <dbReference type="ARBA" id="ARBA00022741"/>
    </source>
</evidence>
<gene>
    <name evidence="11 15" type="primary">radA</name>
    <name evidence="15" type="ORF">RVIR1_04630</name>
</gene>
<dbReference type="PANTHER" id="PTHR32472">
    <property type="entry name" value="DNA REPAIR PROTEIN RADA"/>
    <property type="match status" value="1"/>
</dbReference>
<dbReference type="GO" id="GO:0140664">
    <property type="term" value="F:ATP-dependent DNA damage sensor activity"/>
    <property type="evidence" value="ECO:0007669"/>
    <property type="project" value="InterPro"/>
</dbReference>